<proteinExistence type="inferred from homology"/>
<dbReference type="EMBL" id="JAPEVB010000004">
    <property type="protein sequence ID" value="KAJ4388752.1"/>
    <property type="molecule type" value="Genomic_DNA"/>
</dbReference>
<dbReference type="PIRSF" id="PIRSF001112">
    <property type="entry name" value="Epoxide_hydrolase"/>
    <property type="match status" value="1"/>
</dbReference>
<feature type="domain" description="Epoxide hydrolase N-terminal" evidence="4">
    <location>
        <begin position="19"/>
        <end position="135"/>
    </location>
</feature>
<dbReference type="PANTHER" id="PTHR21661:SF39">
    <property type="entry name" value="HYDROLASE, PUTATIVE (AFU_ORTHOLOGUE AFUA_3G08960)-RELATED"/>
    <property type="match status" value="1"/>
</dbReference>
<comment type="similarity">
    <text evidence="1">Belongs to the peptidase S33 family.</text>
</comment>
<evidence type="ECO:0000256" key="1">
    <source>
        <dbReference type="ARBA" id="ARBA00010088"/>
    </source>
</evidence>
<dbReference type="PANTHER" id="PTHR21661">
    <property type="entry name" value="EPOXIDE HYDROLASE 1-RELATED"/>
    <property type="match status" value="1"/>
</dbReference>
<evidence type="ECO:0000256" key="2">
    <source>
        <dbReference type="ARBA" id="ARBA00022801"/>
    </source>
</evidence>
<evidence type="ECO:0000313" key="6">
    <source>
        <dbReference type="Proteomes" id="UP001140453"/>
    </source>
</evidence>
<dbReference type="OrthoDB" id="7130006at2759"/>
<feature type="active site" description="Proton donor" evidence="3">
    <location>
        <position position="326"/>
    </location>
</feature>
<accession>A0A9W8YMU3</accession>
<protein>
    <recommendedName>
        <fullName evidence="4">Epoxide hydrolase N-terminal domain-containing protein</fullName>
    </recommendedName>
</protein>
<dbReference type="Pfam" id="PF06441">
    <property type="entry name" value="EHN"/>
    <property type="match status" value="1"/>
</dbReference>
<sequence>MASFQGFDIIPSGAKGTAEPFQLHVSDTELSDFKTLLKLSPIAPETWENKTSTRDGGKYFGITRDWLINAKETWLEKFDWREQEAYLNSFPNFKIPIKDGNNEPLSIHFAALFSKKKDATPVIFQHGWPGSHMEFLPMLDLLRTKYTAETLPFHAIVPSLPGYTLSSGPPTGQDFTSVDAARVLNQMMIDLGFGAGYIAQGGDVGYYLSRQMSVLHDECKALHVNFLGAGADVDVNDLEGVDERELQQLEGIKQWRKVGMAYAMEHATRPSTIGLVLSSSPLALLAWIGEKHLEWSDADLIPLDKILSMVTLYWFTSSLPRCIWPYRDLILNEQCPISKTKPLGYSEFKDLSIIPKAWSKYYPNMKFRKTHEKGGHFAALEQPQAFLEDIEEFVLNVVGPLS</sequence>
<dbReference type="InterPro" id="IPR010497">
    <property type="entry name" value="Epoxide_hydro_N"/>
</dbReference>
<dbReference type="InterPro" id="IPR000639">
    <property type="entry name" value="Epox_hydrolase-like"/>
</dbReference>
<dbReference type="Proteomes" id="UP001140453">
    <property type="component" value="Unassembled WGS sequence"/>
</dbReference>
<comment type="caution">
    <text evidence="5">The sequence shown here is derived from an EMBL/GenBank/DDBJ whole genome shotgun (WGS) entry which is preliminary data.</text>
</comment>
<name>A0A9W8YMU3_9PEZI</name>
<dbReference type="InterPro" id="IPR029058">
    <property type="entry name" value="AB_hydrolase_fold"/>
</dbReference>
<dbReference type="GO" id="GO:0097176">
    <property type="term" value="P:epoxide metabolic process"/>
    <property type="evidence" value="ECO:0007669"/>
    <property type="project" value="TreeGrafter"/>
</dbReference>
<organism evidence="5 6">
    <name type="scientific">Gnomoniopsis smithogilvyi</name>
    <dbReference type="NCBI Taxonomy" id="1191159"/>
    <lineage>
        <taxon>Eukaryota</taxon>
        <taxon>Fungi</taxon>
        <taxon>Dikarya</taxon>
        <taxon>Ascomycota</taxon>
        <taxon>Pezizomycotina</taxon>
        <taxon>Sordariomycetes</taxon>
        <taxon>Sordariomycetidae</taxon>
        <taxon>Diaporthales</taxon>
        <taxon>Gnomoniaceae</taxon>
        <taxon>Gnomoniopsis</taxon>
    </lineage>
</organism>
<keyword evidence="6" id="KW-1185">Reference proteome</keyword>
<feature type="active site" description="Nucleophile" evidence="3">
    <location>
        <position position="203"/>
    </location>
</feature>
<evidence type="ECO:0000256" key="3">
    <source>
        <dbReference type="PIRSR" id="PIRSR001112-1"/>
    </source>
</evidence>
<dbReference type="GO" id="GO:0004301">
    <property type="term" value="F:epoxide hydrolase activity"/>
    <property type="evidence" value="ECO:0007669"/>
    <property type="project" value="TreeGrafter"/>
</dbReference>
<dbReference type="SUPFAM" id="SSF53474">
    <property type="entry name" value="alpha/beta-Hydrolases"/>
    <property type="match status" value="1"/>
</dbReference>
<dbReference type="AlphaFoldDB" id="A0A9W8YMU3"/>
<evidence type="ECO:0000313" key="5">
    <source>
        <dbReference type="EMBL" id="KAJ4388752.1"/>
    </source>
</evidence>
<dbReference type="InterPro" id="IPR016292">
    <property type="entry name" value="Epoxide_hydrolase"/>
</dbReference>
<keyword evidence="2" id="KW-0378">Hydrolase</keyword>
<feature type="active site" description="Proton acceptor" evidence="3">
    <location>
        <position position="376"/>
    </location>
</feature>
<gene>
    <name evidence="5" type="ORF">N0V93_006212</name>
</gene>
<reference evidence="5" key="1">
    <citation type="submission" date="2022-10" db="EMBL/GenBank/DDBJ databases">
        <title>Tapping the CABI collections for fungal endophytes: first genome assemblies for Collariella, Neodidymelliopsis, Ascochyta clinopodiicola, Didymella pomorum, Didymosphaeria variabile, Neocosmospora piperis and Neocucurbitaria cava.</title>
        <authorList>
            <person name="Hill R."/>
        </authorList>
    </citation>
    <scope>NUCLEOTIDE SEQUENCE</scope>
    <source>
        <strain evidence="5">IMI 355082</strain>
    </source>
</reference>
<dbReference type="PRINTS" id="PR00412">
    <property type="entry name" value="EPOXHYDRLASE"/>
</dbReference>
<dbReference type="Gene3D" id="3.40.50.1820">
    <property type="entry name" value="alpha/beta hydrolase"/>
    <property type="match status" value="1"/>
</dbReference>
<evidence type="ECO:0000259" key="4">
    <source>
        <dbReference type="Pfam" id="PF06441"/>
    </source>
</evidence>